<dbReference type="PATRIC" id="fig|28229.4.peg.3582"/>
<dbReference type="InterPro" id="IPR010836">
    <property type="entry name" value="SapC"/>
</dbReference>
<reference evidence="1 2" key="1">
    <citation type="submission" date="2014-08" db="EMBL/GenBank/DDBJ databases">
        <title>Genomic and Phenotypic Diversity of Colwellia psychrerythraea strains from Disparate Marine Basins.</title>
        <authorList>
            <person name="Techtmann S.M."/>
            <person name="Stelling S.C."/>
            <person name="Utturkar S.M."/>
            <person name="Alshibli N."/>
            <person name="Harris A."/>
            <person name="Brown S.D."/>
            <person name="Hazen T.C."/>
        </authorList>
    </citation>
    <scope>NUCLEOTIDE SEQUENCE [LARGE SCALE GENOMIC DNA]</scope>
    <source>
        <strain evidence="1 2">ND2E</strain>
    </source>
</reference>
<proteinExistence type="predicted"/>
<dbReference type="Pfam" id="PF07277">
    <property type="entry name" value="SapC"/>
    <property type="match status" value="1"/>
</dbReference>
<evidence type="ECO:0000313" key="1">
    <source>
        <dbReference type="EMBL" id="KGJ88396.1"/>
    </source>
</evidence>
<accession>A0A099KDE6</accession>
<dbReference type="OrthoDB" id="9806524at2"/>
<gene>
    <name evidence="1" type="ORF">ND2E_4232</name>
</gene>
<name>A0A099KDE6_COLPS</name>
<dbReference type="Proteomes" id="UP000029843">
    <property type="component" value="Unassembled WGS sequence"/>
</dbReference>
<dbReference type="RefSeq" id="WP_033095188.1">
    <property type="nucleotide sequence ID" value="NZ_JQED01000047.1"/>
</dbReference>
<comment type="caution">
    <text evidence="1">The sequence shown here is derived from an EMBL/GenBank/DDBJ whole genome shotgun (WGS) entry which is preliminary data.</text>
</comment>
<evidence type="ECO:0000313" key="2">
    <source>
        <dbReference type="Proteomes" id="UP000029843"/>
    </source>
</evidence>
<dbReference type="AlphaFoldDB" id="A0A099KDE6"/>
<organism evidence="1 2">
    <name type="scientific">Colwellia psychrerythraea</name>
    <name type="common">Vibrio psychroerythus</name>
    <dbReference type="NCBI Taxonomy" id="28229"/>
    <lineage>
        <taxon>Bacteria</taxon>
        <taxon>Pseudomonadati</taxon>
        <taxon>Pseudomonadota</taxon>
        <taxon>Gammaproteobacteria</taxon>
        <taxon>Alteromonadales</taxon>
        <taxon>Colwelliaceae</taxon>
        <taxon>Colwellia</taxon>
    </lineage>
</organism>
<dbReference type="EMBL" id="JQED01000047">
    <property type="protein sequence ID" value="KGJ88396.1"/>
    <property type="molecule type" value="Genomic_DNA"/>
</dbReference>
<sequence>MNIIPLSKHVHREYKVTSNTSFMHKTQFCEVNFSELRHAASNFPIFFIKDEATGQFCSVALFGLSADQNLFSQQDSRRAHYLPNASSEFPLYLLETADDTGKLSVFIDVDSQFVSTEEGQSLFDLEGMNSEYLEQTLAQLRLNFEDEVATKEFLLVLLEKNLIKPWQVTLHFKDEKTHNIKGLYTIDELAFEQLSNNDIVELHQKDYLAAISAIIIAKEQMLSLVEIYNEQEDNAIIKINTCYK</sequence>
<protein>
    <submittedName>
        <fullName evidence="1">SapC family protein</fullName>
    </submittedName>
</protein>